<dbReference type="InterPro" id="IPR054691">
    <property type="entry name" value="LeuA/HCS_post-cat"/>
</dbReference>
<accession>A9VAW1</accession>
<dbReference type="InterPro" id="IPR000891">
    <property type="entry name" value="PYR_CT"/>
</dbReference>
<dbReference type="eggNOG" id="KOG2367">
    <property type="taxonomic scope" value="Eukaryota"/>
</dbReference>
<dbReference type="PANTHER" id="PTHR10277">
    <property type="entry name" value="HOMOCITRATE SYNTHASE-RELATED"/>
    <property type="match status" value="1"/>
</dbReference>
<dbReference type="SUPFAM" id="SSF51569">
    <property type="entry name" value="Aldolase"/>
    <property type="match status" value="1"/>
</dbReference>
<dbReference type="GO" id="GO:0019878">
    <property type="term" value="P:lysine biosynthetic process via aminoadipic acid"/>
    <property type="evidence" value="ECO:0000318"/>
    <property type="project" value="GO_Central"/>
</dbReference>
<dbReference type="EMBL" id="CH991575">
    <property type="protein sequence ID" value="EDQ85285.1"/>
    <property type="molecule type" value="Genomic_DNA"/>
</dbReference>
<sequence>MQAALRMAGGLRQRLHTSAAAANAFRFADTGFPAVPYFEIIDTTLREGEQFSSTDFTSHDRVYIAKLLDTFGVDYIELVNPFASHQAREDCRAIANLGLKAKIVAHTRCHMDDVRACVETGIDGVSMYMATSEALRRHSHGKSVQAVIDSAREVIEFVKDNGMEVRFSCEDTFRSDRTELLDIYAAIDELGVNRVGLADTVGIATPFQVAETVAAVRSIIKPETGIEFHTHNDTGCCIANALVALQAGATHINTCVLGVGERNGITPLGGFLARMYTLDRESVKNKYDLKLLRHLEKYVAAAAKVQIPFNNYITGSSAFTHKAGVHSKAVMSDPGAYEVINPDDFGVGRNIEIAHHLTGWNALKARSMDLNLTIPDDQIKAATKMVKHYAADKGIKPSQLDQLLIGIGRVAASNSSSDFVKMAALQPTPELKTAMESAAHALLEYENKVALDILATIAEVSQDARPTKLISVSGHLFDKAVLNRLLDLVVDSPCDFEVKRLHVPPADEQYSTAVLQLWGENDATLDQVKSDMQQLIDANSSIAFCTLEEISFIEDPAAMSKIEK</sequence>
<dbReference type="InterPro" id="IPR048253">
    <property type="entry name" value="DRE_TIM_HCS_fun_bact"/>
</dbReference>
<dbReference type="UniPathway" id="UPA00033">
    <property type="reaction ID" value="UER00028"/>
</dbReference>
<evidence type="ECO:0000256" key="7">
    <source>
        <dbReference type="ARBA" id="ARBA00022723"/>
    </source>
</evidence>
<gene>
    <name evidence="14" type="ORF">MONBRDRAFT_34312</name>
</gene>
<dbReference type="InterPro" id="IPR011872">
    <property type="entry name" value="Homocitrate_synth"/>
</dbReference>
<dbReference type="Gene3D" id="1.10.238.260">
    <property type="match status" value="1"/>
</dbReference>
<evidence type="ECO:0000256" key="2">
    <source>
        <dbReference type="ARBA" id="ARBA00001946"/>
    </source>
</evidence>
<evidence type="ECO:0000256" key="4">
    <source>
        <dbReference type="ARBA" id="ARBA00012974"/>
    </source>
</evidence>
<dbReference type="AlphaFoldDB" id="A9VAW1"/>
<dbReference type="Gene3D" id="3.20.20.70">
    <property type="entry name" value="Aldolase class I"/>
    <property type="match status" value="1"/>
</dbReference>
<keyword evidence="10" id="KW-0457">Lysine biosynthesis</keyword>
<evidence type="ECO:0000313" key="15">
    <source>
        <dbReference type="Proteomes" id="UP000001357"/>
    </source>
</evidence>
<comment type="cofactor">
    <cofactor evidence="1">
        <name>Mn(2+)</name>
        <dbReference type="ChEBI" id="CHEBI:29035"/>
    </cofactor>
</comment>
<evidence type="ECO:0000259" key="13">
    <source>
        <dbReference type="PROSITE" id="PS50991"/>
    </source>
</evidence>
<dbReference type="RefSeq" id="XP_001749906.1">
    <property type="nucleotide sequence ID" value="XM_001749854.1"/>
</dbReference>
<dbReference type="Pfam" id="PF22617">
    <property type="entry name" value="HCS_D2"/>
    <property type="match status" value="1"/>
</dbReference>
<protein>
    <recommendedName>
        <fullName evidence="4">homocitrate synthase</fullName>
        <ecNumber evidence="4">2.3.3.14</ecNumber>
    </recommendedName>
</protein>
<reference evidence="14 15" key="1">
    <citation type="journal article" date="2008" name="Nature">
        <title>The genome of the choanoflagellate Monosiga brevicollis and the origin of metazoans.</title>
        <authorList>
            <consortium name="JGI Sequencing"/>
            <person name="King N."/>
            <person name="Westbrook M.J."/>
            <person name="Young S.L."/>
            <person name="Kuo A."/>
            <person name="Abedin M."/>
            <person name="Chapman J."/>
            <person name="Fairclough S."/>
            <person name="Hellsten U."/>
            <person name="Isogai Y."/>
            <person name="Letunic I."/>
            <person name="Marr M."/>
            <person name="Pincus D."/>
            <person name="Putnam N."/>
            <person name="Rokas A."/>
            <person name="Wright K.J."/>
            <person name="Zuzow R."/>
            <person name="Dirks W."/>
            <person name="Good M."/>
            <person name="Goodstein D."/>
            <person name="Lemons D."/>
            <person name="Li W."/>
            <person name="Lyons J.B."/>
            <person name="Morris A."/>
            <person name="Nichols S."/>
            <person name="Richter D.J."/>
            <person name="Salamov A."/>
            <person name="Bork P."/>
            <person name="Lim W.A."/>
            <person name="Manning G."/>
            <person name="Miller W.T."/>
            <person name="McGinnis W."/>
            <person name="Shapiro H."/>
            <person name="Tjian R."/>
            <person name="Grigoriev I.V."/>
            <person name="Rokhsar D."/>
        </authorList>
    </citation>
    <scope>NUCLEOTIDE SEQUENCE [LARGE SCALE GENOMIC DNA]</scope>
    <source>
        <strain evidence="15">MX1 / ATCC 50154</strain>
    </source>
</reference>
<dbReference type="Pfam" id="PF04455">
    <property type="entry name" value="Saccharop_dh_N"/>
    <property type="match status" value="1"/>
</dbReference>
<dbReference type="PANTHER" id="PTHR10277:SF48">
    <property type="entry name" value="HOMOCITRATE SYNTHASE, CYTOSOLIC ISOZYME-RELATED"/>
    <property type="match status" value="1"/>
</dbReference>
<evidence type="ECO:0000256" key="8">
    <source>
        <dbReference type="ARBA" id="ARBA00022842"/>
    </source>
</evidence>
<comment type="catalytic activity">
    <reaction evidence="12">
        <text>acetyl-CoA + 2-oxoglutarate + H2O = (2R)-homocitrate + CoA + H(+)</text>
        <dbReference type="Rhea" id="RHEA:12929"/>
        <dbReference type="ChEBI" id="CHEBI:15377"/>
        <dbReference type="ChEBI" id="CHEBI:15378"/>
        <dbReference type="ChEBI" id="CHEBI:16810"/>
        <dbReference type="ChEBI" id="CHEBI:57287"/>
        <dbReference type="ChEBI" id="CHEBI:57288"/>
        <dbReference type="ChEBI" id="CHEBI:58884"/>
        <dbReference type="EC" id="2.3.3.14"/>
    </reaction>
    <physiologicalReaction direction="left-to-right" evidence="12">
        <dbReference type="Rhea" id="RHEA:12930"/>
    </physiologicalReaction>
</comment>
<evidence type="ECO:0000256" key="1">
    <source>
        <dbReference type="ARBA" id="ARBA00001936"/>
    </source>
</evidence>
<dbReference type="Proteomes" id="UP000001357">
    <property type="component" value="Unassembled WGS sequence"/>
</dbReference>
<evidence type="ECO:0000256" key="9">
    <source>
        <dbReference type="ARBA" id="ARBA00023027"/>
    </source>
</evidence>
<organism evidence="14 15">
    <name type="scientific">Monosiga brevicollis</name>
    <name type="common">Choanoflagellate</name>
    <dbReference type="NCBI Taxonomy" id="81824"/>
    <lineage>
        <taxon>Eukaryota</taxon>
        <taxon>Choanoflagellata</taxon>
        <taxon>Craspedida</taxon>
        <taxon>Salpingoecidae</taxon>
        <taxon>Monosiga</taxon>
    </lineage>
</organism>
<evidence type="ECO:0000256" key="11">
    <source>
        <dbReference type="ARBA" id="ARBA00023211"/>
    </source>
</evidence>
<keyword evidence="11" id="KW-0464">Manganese</keyword>
<dbReference type="InterPro" id="IPR007545">
    <property type="entry name" value="LOR/SDH_bifunc_enz_cons_dom"/>
</dbReference>
<keyword evidence="5" id="KW-0028">Amino-acid biosynthesis</keyword>
<dbReference type="Pfam" id="PF00682">
    <property type="entry name" value="HMGL-like"/>
    <property type="match status" value="1"/>
</dbReference>
<dbReference type="InterPro" id="IPR013785">
    <property type="entry name" value="Aldolase_TIM"/>
</dbReference>
<dbReference type="GO" id="GO:0004410">
    <property type="term" value="F:homocitrate synthase activity"/>
    <property type="evidence" value="ECO:0000318"/>
    <property type="project" value="GO_Central"/>
</dbReference>
<evidence type="ECO:0000313" key="14">
    <source>
        <dbReference type="EMBL" id="EDQ85285.1"/>
    </source>
</evidence>
<dbReference type="NCBIfam" id="TIGR02146">
    <property type="entry name" value="LysS_fung_arch"/>
    <property type="match status" value="1"/>
</dbReference>
<keyword evidence="8" id="KW-0460">Magnesium</keyword>
<dbReference type="PROSITE" id="PS50991">
    <property type="entry name" value="PYR_CT"/>
    <property type="match status" value="1"/>
</dbReference>
<dbReference type="OMA" id="SCEDTFR"/>
<dbReference type="STRING" id="81824.A9VAW1"/>
<dbReference type="Gene3D" id="3.30.70.2690">
    <property type="entry name" value="LOR/SDH bifunctional enzyme, conserved domain"/>
    <property type="match status" value="1"/>
</dbReference>
<name>A9VAW1_MONBE</name>
<proteinExistence type="predicted"/>
<dbReference type="GeneID" id="5895115"/>
<dbReference type="GO" id="GO:0046872">
    <property type="term" value="F:metal ion binding"/>
    <property type="evidence" value="ECO:0007669"/>
    <property type="project" value="UniProtKB-KW"/>
</dbReference>
<keyword evidence="7" id="KW-0479">Metal-binding</keyword>
<dbReference type="KEGG" id="mbr:MONBRDRAFT_34312"/>
<evidence type="ECO:0000256" key="10">
    <source>
        <dbReference type="ARBA" id="ARBA00023154"/>
    </source>
</evidence>
<dbReference type="InParanoid" id="A9VAW1"/>
<dbReference type="InterPro" id="IPR050073">
    <property type="entry name" value="2-IPM_HCS-like"/>
</dbReference>
<evidence type="ECO:0000256" key="6">
    <source>
        <dbReference type="ARBA" id="ARBA00022679"/>
    </source>
</evidence>
<keyword evidence="6" id="KW-0808">Transferase</keyword>
<dbReference type="FunFam" id="3.20.20.70:FF:000032">
    <property type="entry name" value="Homocitrate synthase, mitochondrial"/>
    <property type="match status" value="1"/>
</dbReference>
<comment type="cofactor">
    <cofactor evidence="2">
        <name>Mg(2+)</name>
        <dbReference type="ChEBI" id="CHEBI:18420"/>
    </cofactor>
</comment>
<comment type="pathway">
    <text evidence="3">Amino-acid biosynthesis; L-lysine biosynthesis via AAA pathway; L-alpha-aminoadipate from 2-oxoglutarate: step 1/5.</text>
</comment>
<dbReference type="CDD" id="cd07948">
    <property type="entry name" value="DRE_TIM_HCS"/>
    <property type="match status" value="1"/>
</dbReference>
<evidence type="ECO:0000256" key="5">
    <source>
        <dbReference type="ARBA" id="ARBA00022605"/>
    </source>
</evidence>
<dbReference type="EC" id="2.3.3.14" evidence="4"/>
<dbReference type="InterPro" id="IPR043009">
    <property type="entry name" value="LOR/SDH_bifunc_enz_cons_dom_sf"/>
</dbReference>
<keyword evidence="15" id="KW-1185">Reference proteome</keyword>
<evidence type="ECO:0000256" key="12">
    <source>
        <dbReference type="ARBA" id="ARBA00048363"/>
    </source>
</evidence>
<feature type="domain" description="Pyruvate carboxyltransferase" evidence="13">
    <location>
        <begin position="38"/>
        <end position="293"/>
    </location>
</feature>
<keyword evidence="9" id="KW-0520">NAD</keyword>
<evidence type="ECO:0000256" key="3">
    <source>
        <dbReference type="ARBA" id="ARBA00004755"/>
    </source>
</evidence>